<evidence type="ECO:0000256" key="2">
    <source>
        <dbReference type="SAM" id="SignalP"/>
    </source>
</evidence>
<sequence>MKKRKITAIILASLMGISAVPATAWAADSYKETEKAAFAKAIQEMGADYAQDLAQIGDGAVKGNAEIKLSLDDGGKAILGMLTPVDISWLEDASMDTKVNLNEGTMIETMDVKVNGTKICTIEYYFDTENSEVYMRIPELNEGYIKMNMEQMTQEAEAEMEEEGMDSSFSTSMDLADAMNSYFSTLDNLPEADALTSILTRYSDIIFDNMTDGENPGTQSSAAGDVSQELTVLEGHVTQAEAQPMFQQILDTAKTDEELKGLIESWTEAMNDPEYSYDTFLQAIEDLEKDLDGEIDESDTSGFVLRAWVDDNGEVVGREVLADDGEQEESLFSYLCTTDGDQRGFSFTMGSDEDSVGLYGSGTLSGDVLSGTYTFTSGGEDAAVIEVADYDTKAVENGIWKGTYTISGAPIEDEDGNSYDPFGGMQLIFTTDGKDENNMEWNLTLAANGVSLGALSITGGNEGEDLEAVDFASLTDVYDFSNDADVEKFGEDVNMDTITANLTSAGMPDGWLESVMEAASGSGAEEITEYDDQTDMAGDTLDDSETPAA</sequence>
<evidence type="ECO:0000313" key="4">
    <source>
        <dbReference type="Proteomes" id="UP000652847"/>
    </source>
</evidence>
<dbReference type="EMBL" id="JACOOT010000040">
    <property type="protein sequence ID" value="MBC5652844.1"/>
    <property type="molecule type" value="Genomic_DNA"/>
</dbReference>
<evidence type="ECO:0000313" key="3">
    <source>
        <dbReference type="EMBL" id="MBC5652844.1"/>
    </source>
</evidence>
<keyword evidence="2" id="KW-0732">Signal</keyword>
<feature type="region of interest" description="Disordered" evidence="1">
    <location>
        <begin position="519"/>
        <end position="549"/>
    </location>
</feature>
<reference evidence="3 4" key="1">
    <citation type="submission" date="2020-08" db="EMBL/GenBank/DDBJ databases">
        <title>Genome public.</title>
        <authorList>
            <person name="Liu C."/>
            <person name="Sun Q."/>
        </authorList>
    </citation>
    <scope>NUCLEOTIDE SEQUENCE [LARGE SCALE GENOMIC DNA]</scope>
    <source>
        <strain evidence="3 4">BX17</strain>
    </source>
</reference>
<feature type="chain" id="PRO_5034293345" evidence="2">
    <location>
        <begin position="27"/>
        <end position="549"/>
    </location>
</feature>
<proteinExistence type="predicted"/>
<dbReference type="RefSeq" id="WP_186901925.1">
    <property type="nucleotide sequence ID" value="NZ_JACOOT010000040.1"/>
</dbReference>
<organism evidence="3 4">
    <name type="scientific">Blautia segnis</name>
    <dbReference type="NCBI Taxonomy" id="2763030"/>
    <lineage>
        <taxon>Bacteria</taxon>
        <taxon>Bacillati</taxon>
        <taxon>Bacillota</taxon>
        <taxon>Clostridia</taxon>
        <taxon>Lachnospirales</taxon>
        <taxon>Lachnospiraceae</taxon>
        <taxon>Blautia</taxon>
    </lineage>
</organism>
<comment type="caution">
    <text evidence="3">The sequence shown here is derived from an EMBL/GenBank/DDBJ whole genome shotgun (WGS) entry which is preliminary data.</text>
</comment>
<protein>
    <submittedName>
        <fullName evidence="3">Uncharacterized protein</fullName>
    </submittedName>
</protein>
<keyword evidence="4" id="KW-1185">Reference proteome</keyword>
<gene>
    <name evidence="3" type="ORF">H8S54_17515</name>
</gene>
<feature type="compositionally biased region" description="Acidic residues" evidence="1">
    <location>
        <begin position="526"/>
        <end position="549"/>
    </location>
</feature>
<feature type="signal peptide" evidence="2">
    <location>
        <begin position="1"/>
        <end position="26"/>
    </location>
</feature>
<evidence type="ECO:0000256" key="1">
    <source>
        <dbReference type="SAM" id="MobiDB-lite"/>
    </source>
</evidence>
<accession>A0A8I0AM69</accession>
<dbReference type="AlphaFoldDB" id="A0A8I0AM69"/>
<dbReference type="Proteomes" id="UP000652847">
    <property type="component" value="Unassembled WGS sequence"/>
</dbReference>
<name>A0A8I0AM69_9FIRM</name>